<dbReference type="GO" id="GO:0055085">
    <property type="term" value="P:transmembrane transport"/>
    <property type="evidence" value="ECO:0007669"/>
    <property type="project" value="InterPro"/>
</dbReference>
<dbReference type="CDD" id="cd06261">
    <property type="entry name" value="TM_PBP2"/>
    <property type="match status" value="1"/>
</dbReference>
<evidence type="ECO:0000259" key="8">
    <source>
        <dbReference type="PROSITE" id="PS50928"/>
    </source>
</evidence>
<dbReference type="GO" id="GO:0005886">
    <property type="term" value="C:plasma membrane"/>
    <property type="evidence" value="ECO:0007669"/>
    <property type="project" value="UniProtKB-SubCell"/>
</dbReference>
<feature type="transmembrane region" description="Helical" evidence="7">
    <location>
        <begin position="226"/>
        <end position="252"/>
    </location>
</feature>
<dbReference type="Pfam" id="PF19300">
    <property type="entry name" value="BPD_transp_1_N"/>
    <property type="match status" value="1"/>
</dbReference>
<dbReference type="PANTHER" id="PTHR43163">
    <property type="entry name" value="DIPEPTIDE TRANSPORT SYSTEM PERMEASE PROTEIN DPPB-RELATED"/>
    <property type="match status" value="1"/>
</dbReference>
<evidence type="ECO:0000256" key="7">
    <source>
        <dbReference type="RuleBase" id="RU363032"/>
    </source>
</evidence>
<dbReference type="InterPro" id="IPR035906">
    <property type="entry name" value="MetI-like_sf"/>
</dbReference>
<keyword evidence="4 7" id="KW-0812">Transmembrane</keyword>
<name>A0A8B2NVF5_9HYPH</name>
<comment type="similarity">
    <text evidence="7">Belongs to the binding-protein-dependent transport system permease family.</text>
</comment>
<dbReference type="Pfam" id="PF00528">
    <property type="entry name" value="BPD_transp_1"/>
    <property type="match status" value="1"/>
</dbReference>
<dbReference type="Proteomes" id="UP000249590">
    <property type="component" value="Unassembled WGS sequence"/>
</dbReference>
<keyword evidence="10" id="KW-1185">Reference proteome</keyword>
<keyword evidence="3" id="KW-1003">Cell membrane</keyword>
<dbReference type="OrthoDB" id="9807402at2"/>
<gene>
    <name evidence="9" type="ORF">DLJ53_14120</name>
</gene>
<feature type="transmembrane region" description="Helical" evidence="7">
    <location>
        <begin position="100"/>
        <end position="122"/>
    </location>
</feature>
<evidence type="ECO:0000313" key="9">
    <source>
        <dbReference type="EMBL" id="RAI02479.1"/>
    </source>
</evidence>
<dbReference type="AlphaFoldDB" id="A0A8B2NVF5"/>
<sequence length="305" mass="33146">MLNYLARRIGLTVISLAGVLLISFVLTRMSGDPTSLLLPVDATDEARAALRARLGLDQPYVTQFIRYVGDAMTGDFGNSLRFSEPVTKLLMERLGATFELAIATILLALVIGIPSGILAAYWQRTPVDSGLQSVAAFAQAVPTFYWGILGILLFSVWLGWLPTGGRGSWLHLVLPAVTLASTIIALIMRIMRSCMLDVLRQDYIRTARAKGVPEYLVVIKHAGRNAIIPLVTVVALQCGVLIGGVVVTETVFSWPGIGRLAIQAIYARDYPVVQIVVIFFAVVFVILNLVADILSAVLDPRIRLS</sequence>
<keyword evidence="6 7" id="KW-0472">Membrane</keyword>
<protein>
    <submittedName>
        <fullName evidence="9">ABC transporter permease</fullName>
    </submittedName>
</protein>
<organism evidence="9 10">
    <name type="scientific">Acuticoccus sediminis</name>
    <dbReference type="NCBI Taxonomy" id="2184697"/>
    <lineage>
        <taxon>Bacteria</taxon>
        <taxon>Pseudomonadati</taxon>
        <taxon>Pseudomonadota</taxon>
        <taxon>Alphaproteobacteria</taxon>
        <taxon>Hyphomicrobiales</taxon>
        <taxon>Amorphaceae</taxon>
        <taxon>Acuticoccus</taxon>
    </lineage>
</organism>
<dbReference type="PANTHER" id="PTHR43163:SF6">
    <property type="entry name" value="DIPEPTIDE TRANSPORT SYSTEM PERMEASE PROTEIN DPPB-RELATED"/>
    <property type="match status" value="1"/>
</dbReference>
<evidence type="ECO:0000256" key="4">
    <source>
        <dbReference type="ARBA" id="ARBA00022692"/>
    </source>
</evidence>
<feature type="transmembrane region" description="Helical" evidence="7">
    <location>
        <begin position="9"/>
        <end position="29"/>
    </location>
</feature>
<proteinExistence type="inferred from homology"/>
<feature type="transmembrane region" description="Helical" evidence="7">
    <location>
        <begin position="169"/>
        <end position="191"/>
    </location>
</feature>
<dbReference type="Gene3D" id="1.10.3720.10">
    <property type="entry name" value="MetI-like"/>
    <property type="match status" value="1"/>
</dbReference>
<feature type="domain" description="ABC transmembrane type-1" evidence="8">
    <location>
        <begin position="94"/>
        <end position="291"/>
    </location>
</feature>
<dbReference type="RefSeq" id="WP_111346117.1">
    <property type="nucleotide sequence ID" value="NZ_QHHQ01000002.1"/>
</dbReference>
<dbReference type="SUPFAM" id="SSF161098">
    <property type="entry name" value="MetI-like"/>
    <property type="match status" value="1"/>
</dbReference>
<keyword evidence="5 7" id="KW-1133">Transmembrane helix</keyword>
<comment type="subcellular location">
    <subcellularLocation>
        <location evidence="1 7">Cell membrane</location>
        <topology evidence="1 7">Multi-pass membrane protein</topology>
    </subcellularLocation>
</comment>
<feature type="transmembrane region" description="Helical" evidence="7">
    <location>
        <begin position="272"/>
        <end position="298"/>
    </location>
</feature>
<dbReference type="InterPro" id="IPR045621">
    <property type="entry name" value="BPD_transp_1_N"/>
</dbReference>
<feature type="transmembrane region" description="Helical" evidence="7">
    <location>
        <begin position="134"/>
        <end position="157"/>
    </location>
</feature>
<dbReference type="PROSITE" id="PS50928">
    <property type="entry name" value="ABC_TM1"/>
    <property type="match status" value="1"/>
</dbReference>
<reference evidence="9 10" key="1">
    <citation type="submission" date="2018-05" db="EMBL/GenBank/DDBJ databases">
        <title>Acuticoccus sediminis sp. nov., isolated from deep-sea sediment of Indian Ocean.</title>
        <authorList>
            <person name="Liu X."/>
            <person name="Lai Q."/>
            <person name="Du Y."/>
            <person name="Sun F."/>
            <person name="Zhang X."/>
            <person name="Wang S."/>
            <person name="Shao Z."/>
        </authorList>
    </citation>
    <scope>NUCLEOTIDE SEQUENCE [LARGE SCALE GENOMIC DNA]</scope>
    <source>
        <strain evidence="9 10">PTG4-2</strain>
    </source>
</reference>
<evidence type="ECO:0000256" key="5">
    <source>
        <dbReference type="ARBA" id="ARBA00022989"/>
    </source>
</evidence>
<evidence type="ECO:0000256" key="2">
    <source>
        <dbReference type="ARBA" id="ARBA00022448"/>
    </source>
</evidence>
<comment type="caution">
    <text evidence="9">The sequence shown here is derived from an EMBL/GenBank/DDBJ whole genome shotgun (WGS) entry which is preliminary data.</text>
</comment>
<evidence type="ECO:0000313" key="10">
    <source>
        <dbReference type="Proteomes" id="UP000249590"/>
    </source>
</evidence>
<accession>A0A8B2NVF5</accession>
<dbReference type="InterPro" id="IPR000515">
    <property type="entry name" value="MetI-like"/>
</dbReference>
<evidence type="ECO:0000256" key="1">
    <source>
        <dbReference type="ARBA" id="ARBA00004651"/>
    </source>
</evidence>
<evidence type="ECO:0000256" key="3">
    <source>
        <dbReference type="ARBA" id="ARBA00022475"/>
    </source>
</evidence>
<evidence type="ECO:0000256" key="6">
    <source>
        <dbReference type="ARBA" id="ARBA00023136"/>
    </source>
</evidence>
<keyword evidence="2 7" id="KW-0813">Transport</keyword>
<dbReference type="EMBL" id="QHHQ01000002">
    <property type="protein sequence ID" value="RAI02479.1"/>
    <property type="molecule type" value="Genomic_DNA"/>
</dbReference>